<reference evidence="2 3" key="1">
    <citation type="submission" date="2015-06" db="EMBL/GenBank/DDBJ databases">
        <title>R. anatipestifer strain HXb2 is the most virulent strain so far, and the genome sequence would help us uncover the pathogenesis.</title>
        <authorList>
            <person name="Hu Q."/>
            <person name="Qi J."/>
            <person name="Bo H."/>
            <person name="Liu G."/>
            <person name="Tao M."/>
            <person name="Ding Y."/>
            <person name="Xue Y."/>
        </authorList>
    </citation>
    <scope>NUCLEOTIDE SEQUENCE [LARGE SCALE GENOMIC DNA]</scope>
    <source>
        <strain evidence="2 3">HXb2</strain>
    </source>
</reference>
<protein>
    <recommendedName>
        <fullName evidence="4">Penicillin-binding protein</fullName>
    </recommendedName>
</protein>
<name>A0A1S7DQ67_RIEAN</name>
<accession>A0A1S7DQ67</accession>
<dbReference type="NCBIfam" id="NF033711">
    <property type="entry name" value="T9SS_PorQ"/>
    <property type="match status" value="1"/>
</dbReference>
<dbReference type="Gene3D" id="2.40.160.60">
    <property type="entry name" value="Outer membrane protein transport protein (OMPP1/FadL/TodX)"/>
    <property type="match status" value="1"/>
</dbReference>
<dbReference type="AlphaFoldDB" id="A0A1S7DQ67"/>
<feature type="chain" id="PRO_5012210386" description="Penicillin-binding protein" evidence="1">
    <location>
        <begin position="19"/>
        <end position="331"/>
    </location>
</feature>
<dbReference type="NCBIfam" id="NF033709">
    <property type="entry name" value="PorV_fam"/>
    <property type="match status" value="1"/>
</dbReference>
<evidence type="ECO:0000313" key="2">
    <source>
        <dbReference type="EMBL" id="AQY21263.1"/>
    </source>
</evidence>
<proteinExistence type="predicted"/>
<evidence type="ECO:0008006" key="4">
    <source>
        <dbReference type="Google" id="ProtNLM"/>
    </source>
</evidence>
<organism evidence="2 3">
    <name type="scientific">Riemerella anatipestifer</name>
    <name type="common">Moraxella anatipestifer</name>
    <dbReference type="NCBI Taxonomy" id="34085"/>
    <lineage>
        <taxon>Bacteria</taxon>
        <taxon>Pseudomonadati</taxon>
        <taxon>Bacteroidota</taxon>
        <taxon>Flavobacteriia</taxon>
        <taxon>Flavobacteriales</taxon>
        <taxon>Weeksellaceae</taxon>
        <taxon>Riemerella</taxon>
    </lineage>
</organism>
<keyword evidence="1" id="KW-0732">Signal</keyword>
<dbReference type="Proteomes" id="UP000189883">
    <property type="component" value="Chromosome"/>
</dbReference>
<dbReference type="EMBL" id="CP011859">
    <property type="protein sequence ID" value="AQY21263.1"/>
    <property type="molecule type" value="Genomic_DNA"/>
</dbReference>
<gene>
    <name evidence="2" type="ORF">AB406_0303</name>
</gene>
<dbReference type="RefSeq" id="WP_079206475.1">
    <property type="nucleotide sequence ID" value="NZ_CP011859.1"/>
</dbReference>
<sequence length="331" mass="37485">MKKVFLFLGLVISVLVSAQDGTTVYNFLNMPFSARQAVLGEAVSVRDYDQNLAAVNPALLNVEMDSRLSVNYASYLAGAHYGTVSYAKDLEYGHLVSANVRYLDYGNMPRTDEFGNINGDFSAMDASLGLGYAYQFEDNWTIGSNLNLVTSKIDNYNSMAVIGSLGVAYHNDKSKETVGLVIRNFGYQFKTYNGVREKLPLRIDLGYTKQLDEFPLAFTITAQNLQKWNVSQDYNRNGQETKWTRKLFDHFSFGAELFPEQSFNLRLGYNVKRGNELSIEEQRSFTGLSFGFGLKVSYFRFDYTHSRYHNASNFNLLGVSLDLVELSGYRR</sequence>
<evidence type="ECO:0000256" key="1">
    <source>
        <dbReference type="SAM" id="SignalP"/>
    </source>
</evidence>
<feature type="signal peptide" evidence="1">
    <location>
        <begin position="1"/>
        <end position="18"/>
    </location>
</feature>
<evidence type="ECO:0000313" key="3">
    <source>
        <dbReference type="Proteomes" id="UP000189883"/>
    </source>
</evidence>